<dbReference type="GO" id="GO:0003700">
    <property type="term" value="F:DNA-binding transcription factor activity"/>
    <property type="evidence" value="ECO:0007669"/>
    <property type="project" value="InterPro"/>
</dbReference>
<dbReference type="PANTHER" id="PTHR33164">
    <property type="entry name" value="TRANSCRIPTIONAL REGULATOR, MARR FAMILY"/>
    <property type="match status" value="1"/>
</dbReference>
<dbReference type="InterPro" id="IPR036390">
    <property type="entry name" value="WH_DNA-bd_sf"/>
</dbReference>
<name>A0A4P6JYG4_KTERU</name>
<proteinExistence type="predicted"/>
<dbReference type="AlphaFoldDB" id="A0A4P6JYG4"/>
<evidence type="ECO:0000313" key="3">
    <source>
        <dbReference type="Proteomes" id="UP000290365"/>
    </source>
</evidence>
<dbReference type="PANTHER" id="PTHR33164:SF43">
    <property type="entry name" value="HTH-TYPE TRANSCRIPTIONAL REPRESSOR YETL"/>
    <property type="match status" value="1"/>
</dbReference>
<dbReference type="Gene3D" id="1.10.10.10">
    <property type="entry name" value="Winged helix-like DNA-binding domain superfamily/Winged helix DNA-binding domain"/>
    <property type="match status" value="1"/>
</dbReference>
<evidence type="ECO:0000259" key="1">
    <source>
        <dbReference type="PROSITE" id="PS50995"/>
    </source>
</evidence>
<dbReference type="GO" id="GO:0006950">
    <property type="term" value="P:response to stress"/>
    <property type="evidence" value="ECO:0007669"/>
    <property type="project" value="TreeGrafter"/>
</dbReference>
<sequence>MHKEREERECEVLSLVHTIFKTMQESKLPHLMQIDLSMAQLRTLFILAEGGPMTIGQVANKLSIGQSTAGHLVDRLVRAGYAQRAEDAADRRRIVAHLTETGQDLLEQFRGDPNRMRGYLREMNDDDLEALCQGLNAFASVVSEHGNAKHMRVG</sequence>
<dbReference type="InterPro" id="IPR036388">
    <property type="entry name" value="WH-like_DNA-bd_sf"/>
</dbReference>
<dbReference type="SUPFAM" id="SSF46785">
    <property type="entry name" value="Winged helix' DNA-binding domain"/>
    <property type="match status" value="1"/>
</dbReference>
<organism evidence="2 3">
    <name type="scientific">Ktedonosporobacter rubrisoli</name>
    <dbReference type="NCBI Taxonomy" id="2509675"/>
    <lineage>
        <taxon>Bacteria</taxon>
        <taxon>Bacillati</taxon>
        <taxon>Chloroflexota</taxon>
        <taxon>Ktedonobacteria</taxon>
        <taxon>Ktedonobacterales</taxon>
        <taxon>Ktedonosporobacteraceae</taxon>
        <taxon>Ktedonosporobacter</taxon>
    </lineage>
</organism>
<dbReference type="OrthoDB" id="165805at2"/>
<dbReference type="EMBL" id="CP035758">
    <property type="protein sequence ID" value="QBD80575.1"/>
    <property type="molecule type" value="Genomic_DNA"/>
</dbReference>
<reference evidence="2 3" key="1">
    <citation type="submission" date="2019-01" db="EMBL/GenBank/DDBJ databases">
        <title>Ktedonosporobacter rubrisoli SCAWS-G2.</title>
        <authorList>
            <person name="Huang Y."/>
            <person name="Yan B."/>
        </authorList>
    </citation>
    <scope>NUCLEOTIDE SEQUENCE [LARGE SCALE GENOMIC DNA]</scope>
    <source>
        <strain evidence="2 3">SCAWS-G2</strain>
    </source>
</reference>
<dbReference type="Pfam" id="PF12802">
    <property type="entry name" value="MarR_2"/>
    <property type="match status" value="1"/>
</dbReference>
<dbReference type="KEGG" id="kbs:EPA93_33235"/>
<keyword evidence="3" id="KW-1185">Reference proteome</keyword>
<dbReference type="SMART" id="SM00347">
    <property type="entry name" value="HTH_MARR"/>
    <property type="match status" value="1"/>
</dbReference>
<dbReference type="InterPro" id="IPR039422">
    <property type="entry name" value="MarR/SlyA-like"/>
</dbReference>
<gene>
    <name evidence="2" type="ORF">EPA93_33235</name>
</gene>
<dbReference type="InterPro" id="IPR000835">
    <property type="entry name" value="HTH_MarR-typ"/>
</dbReference>
<dbReference type="PROSITE" id="PS50995">
    <property type="entry name" value="HTH_MARR_2"/>
    <property type="match status" value="1"/>
</dbReference>
<protein>
    <submittedName>
        <fullName evidence="2">MarR family transcriptional regulator</fullName>
    </submittedName>
</protein>
<accession>A0A4P6JYG4</accession>
<dbReference type="RefSeq" id="WP_129891639.1">
    <property type="nucleotide sequence ID" value="NZ_CP035758.1"/>
</dbReference>
<feature type="domain" description="HTH marR-type" evidence="1">
    <location>
        <begin position="9"/>
        <end position="140"/>
    </location>
</feature>
<evidence type="ECO:0000313" key="2">
    <source>
        <dbReference type="EMBL" id="QBD80575.1"/>
    </source>
</evidence>
<dbReference type="Proteomes" id="UP000290365">
    <property type="component" value="Chromosome"/>
</dbReference>